<protein>
    <submittedName>
        <fullName evidence="2">Uncharacterized protein</fullName>
    </submittedName>
</protein>
<accession>A0AAE1EM10</accession>
<dbReference type="EMBL" id="JAWQEG010006157">
    <property type="protein sequence ID" value="KAK3855600.1"/>
    <property type="molecule type" value="Genomic_DNA"/>
</dbReference>
<sequence length="76" mass="8137">MTHPPRYLYVPGAPSLHDRLHGVLGEEGEESLFVEGECRITTNPATTPTTQHPANKPARSTVSRASVVGKSGWQAG</sequence>
<evidence type="ECO:0000313" key="3">
    <source>
        <dbReference type="Proteomes" id="UP001286313"/>
    </source>
</evidence>
<proteinExistence type="predicted"/>
<reference evidence="2" key="1">
    <citation type="submission" date="2023-10" db="EMBL/GenBank/DDBJ databases">
        <title>Genome assemblies of two species of porcelain crab, Petrolisthes cinctipes and Petrolisthes manimaculis (Anomura: Porcellanidae).</title>
        <authorList>
            <person name="Angst P."/>
        </authorList>
    </citation>
    <scope>NUCLEOTIDE SEQUENCE</scope>
    <source>
        <strain evidence="2">PB745_01</strain>
        <tissue evidence="2">Gill</tissue>
    </source>
</reference>
<feature type="region of interest" description="Disordered" evidence="1">
    <location>
        <begin position="42"/>
        <end position="76"/>
    </location>
</feature>
<dbReference type="AlphaFoldDB" id="A0AAE1EM10"/>
<evidence type="ECO:0000313" key="2">
    <source>
        <dbReference type="EMBL" id="KAK3855600.1"/>
    </source>
</evidence>
<dbReference type="Proteomes" id="UP001286313">
    <property type="component" value="Unassembled WGS sequence"/>
</dbReference>
<gene>
    <name evidence="2" type="ORF">Pcinc_038008</name>
</gene>
<organism evidence="2 3">
    <name type="scientific">Petrolisthes cinctipes</name>
    <name type="common">Flat porcelain crab</name>
    <dbReference type="NCBI Taxonomy" id="88211"/>
    <lineage>
        <taxon>Eukaryota</taxon>
        <taxon>Metazoa</taxon>
        <taxon>Ecdysozoa</taxon>
        <taxon>Arthropoda</taxon>
        <taxon>Crustacea</taxon>
        <taxon>Multicrustacea</taxon>
        <taxon>Malacostraca</taxon>
        <taxon>Eumalacostraca</taxon>
        <taxon>Eucarida</taxon>
        <taxon>Decapoda</taxon>
        <taxon>Pleocyemata</taxon>
        <taxon>Anomura</taxon>
        <taxon>Galatheoidea</taxon>
        <taxon>Porcellanidae</taxon>
        <taxon>Petrolisthes</taxon>
    </lineage>
</organism>
<name>A0AAE1EM10_PETCI</name>
<comment type="caution">
    <text evidence="2">The sequence shown here is derived from an EMBL/GenBank/DDBJ whole genome shotgun (WGS) entry which is preliminary data.</text>
</comment>
<keyword evidence="3" id="KW-1185">Reference proteome</keyword>
<evidence type="ECO:0000256" key="1">
    <source>
        <dbReference type="SAM" id="MobiDB-lite"/>
    </source>
</evidence>